<accession>A0A0F6YJW3</accession>
<dbReference type="Proteomes" id="UP000034883">
    <property type="component" value="Chromosome"/>
</dbReference>
<dbReference type="RefSeq" id="WP_053235409.1">
    <property type="nucleotide sequence ID" value="NZ_CP011125.1"/>
</dbReference>
<evidence type="ECO:0000259" key="3">
    <source>
        <dbReference type="Pfam" id="PF13191"/>
    </source>
</evidence>
<keyword evidence="2" id="KW-0067">ATP-binding</keyword>
<dbReference type="STRING" id="927083.DB32_005390"/>
<keyword evidence="1" id="KW-0547">Nucleotide-binding</keyword>
<dbReference type="PANTHER" id="PTHR16305:SF35">
    <property type="entry name" value="TRANSCRIPTIONAL ACTIVATOR DOMAIN"/>
    <property type="match status" value="1"/>
</dbReference>
<gene>
    <name evidence="4" type="ORF">DB32_005390</name>
</gene>
<dbReference type="GO" id="GO:0004016">
    <property type="term" value="F:adenylate cyclase activity"/>
    <property type="evidence" value="ECO:0007669"/>
    <property type="project" value="TreeGrafter"/>
</dbReference>
<sequence>MGAQGAAIVGRAHELERLREAVLDTSRGRGGVWLLCGEAGIGKSRLAEEASALAAERGVVVVWGRAWEVGGAPVLWPWVQVLRALLATEAGRAAREALGARARLLARGLPELRERDSEIGDAIDPERARFELIDAMGSLVIGVASRAPTMIVLDDLHGADPSSLLLAEYVARHLRSVPLVLVGTYREHEAERTAHASSFARLARDARVLALRRLGEAEVGALLLEGEGTPDPTIVRAVHEASEGNPLFVVELARYWRAQASTSSLVRATTIAIPHGIREVLRERLGALPAPDVAMLEAASVLGRDVRVASLAELLETSVASLGAALRRCAGARVLVELAPGALRFSHVLLREVLYQQVDSERRAVLHARAATCLEQRRDAGAEVGTSEIAFHWAAAAAAGGGARERASAVMSARRAAEEADAQLAFEDVVAWYERALEWTDTGVPASTRVELLLALGSARIRAGDVARGQEACLAAAALARAQGAELFARAALAYGAAFVYATIDVRLIALLDEALAALPADARALRARVMARLAAAQQPAADPWGPIALAREAIALARETGDRRVLLETLRSACSAMMDFAEPSERAALNAEHVALAEALGEPVDAMRGSMRLVIDCYEAGDTVAGRAAIERCERVAERLGHSFYAWPVAAMRAMDATLAGRWDEADRWLDEAKARSERARDPNASRALAVARVARLRTERRDVDALAMLPALEQALTAMPFGRAATHALASAMLARAGRLDEAGARLATADVDEMIALGDVALLSCIGEVALALHDAALATRVAERLRPLEGRFRSWGLFGMTCEGPVAALLGSLAALRGEVDDARGWLERALERAQRAGATPYVDAIRVELVALGAPRSVPARMRRAITMRRDGETWVVEREGAPIRLKDSKGLQWLARLIAEPGRDVHVLELAAPDARDVDRGDAGELLDERAKQAYRARLAALEEERAEAEAWNDVERAARAREEIDALRAEIARGLGLGGRARRAGSAVEKARINVQRRLRDAIERIAVHDAALGRLLERSIRTGTSCRYDPE</sequence>
<feature type="domain" description="Orc1-like AAA ATPase" evidence="3">
    <location>
        <begin position="8"/>
        <end position="182"/>
    </location>
</feature>
<dbReference type="GO" id="GO:0005524">
    <property type="term" value="F:ATP binding"/>
    <property type="evidence" value="ECO:0007669"/>
    <property type="project" value="UniProtKB-KW"/>
</dbReference>
<dbReference type="AlphaFoldDB" id="A0A0F6YJW3"/>
<reference evidence="4 5" key="1">
    <citation type="submission" date="2015-03" db="EMBL/GenBank/DDBJ databases">
        <title>Genome assembly of Sandaracinus amylolyticus DSM 53668.</title>
        <authorList>
            <person name="Sharma G."/>
            <person name="Subramanian S."/>
        </authorList>
    </citation>
    <scope>NUCLEOTIDE SEQUENCE [LARGE SCALE GENOMIC DNA]</scope>
    <source>
        <strain evidence="4 5">DSM 53668</strain>
    </source>
</reference>
<organism evidence="4 5">
    <name type="scientific">Sandaracinus amylolyticus</name>
    <dbReference type="NCBI Taxonomy" id="927083"/>
    <lineage>
        <taxon>Bacteria</taxon>
        <taxon>Pseudomonadati</taxon>
        <taxon>Myxococcota</taxon>
        <taxon>Polyangia</taxon>
        <taxon>Polyangiales</taxon>
        <taxon>Sandaracinaceae</taxon>
        <taxon>Sandaracinus</taxon>
    </lineage>
</organism>
<dbReference type="InterPro" id="IPR041664">
    <property type="entry name" value="AAA_16"/>
</dbReference>
<evidence type="ECO:0000313" key="4">
    <source>
        <dbReference type="EMBL" id="AKF08241.1"/>
    </source>
</evidence>
<evidence type="ECO:0000313" key="5">
    <source>
        <dbReference type="Proteomes" id="UP000034883"/>
    </source>
</evidence>
<dbReference type="EMBL" id="CP011125">
    <property type="protein sequence ID" value="AKF08241.1"/>
    <property type="molecule type" value="Genomic_DNA"/>
</dbReference>
<protein>
    <submittedName>
        <fullName evidence="4">Regulatory protein, LuxR</fullName>
    </submittedName>
</protein>
<proteinExistence type="predicted"/>
<dbReference type="PANTHER" id="PTHR16305">
    <property type="entry name" value="TESTICULAR SOLUBLE ADENYLYL CYCLASE"/>
    <property type="match status" value="1"/>
</dbReference>
<dbReference type="Pfam" id="PF13191">
    <property type="entry name" value="AAA_16"/>
    <property type="match status" value="1"/>
</dbReference>
<dbReference type="InterPro" id="IPR027417">
    <property type="entry name" value="P-loop_NTPase"/>
</dbReference>
<keyword evidence="5" id="KW-1185">Reference proteome</keyword>
<dbReference type="GO" id="GO:0005737">
    <property type="term" value="C:cytoplasm"/>
    <property type="evidence" value="ECO:0007669"/>
    <property type="project" value="TreeGrafter"/>
</dbReference>
<dbReference type="KEGG" id="samy:DB32_005390"/>
<evidence type="ECO:0000256" key="2">
    <source>
        <dbReference type="ARBA" id="ARBA00022840"/>
    </source>
</evidence>
<name>A0A0F6YJW3_9BACT</name>
<dbReference type="SUPFAM" id="SSF52540">
    <property type="entry name" value="P-loop containing nucleoside triphosphate hydrolases"/>
    <property type="match status" value="1"/>
</dbReference>
<evidence type="ECO:0000256" key="1">
    <source>
        <dbReference type="ARBA" id="ARBA00022741"/>
    </source>
</evidence>
<dbReference type="Gene3D" id="3.40.50.300">
    <property type="entry name" value="P-loop containing nucleotide triphosphate hydrolases"/>
    <property type="match status" value="1"/>
</dbReference>